<proteinExistence type="predicted"/>
<dbReference type="RefSeq" id="XP_037157015.1">
    <property type="nucleotide sequence ID" value="XM_037298380.1"/>
</dbReference>
<evidence type="ECO:0000313" key="1">
    <source>
        <dbReference type="EMBL" id="KAF6229373.1"/>
    </source>
</evidence>
<dbReference type="GeneID" id="59335888"/>
<evidence type="ECO:0000313" key="2">
    <source>
        <dbReference type="Proteomes" id="UP000593566"/>
    </source>
</evidence>
<accession>A0A8H6FIV3</accession>
<name>A0A8H6FIV3_9LECA</name>
<gene>
    <name evidence="1" type="ORF">HO133_007489</name>
</gene>
<reference evidence="1 2" key="1">
    <citation type="journal article" date="2020" name="Genomics">
        <title>Complete, high-quality genomes from long-read metagenomic sequencing of two wolf lichen thalli reveals enigmatic genome architecture.</title>
        <authorList>
            <person name="McKenzie S.K."/>
            <person name="Walston R.F."/>
            <person name="Allen J.L."/>
        </authorList>
    </citation>
    <scope>NUCLEOTIDE SEQUENCE [LARGE SCALE GENOMIC DNA]</scope>
    <source>
        <strain evidence="1">WasteWater1</strain>
    </source>
</reference>
<dbReference type="AlphaFoldDB" id="A0A8H6FIV3"/>
<dbReference type="EMBL" id="JACCJB010000003">
    <property type="protein sequence ID" value="KAF6229373.1"/>
    <property type="molecule type" value="Genomic_DNA"/>
</dbReference>
<sequence length="173" mass="19635">MRNRRMPGDEMPGELGGIKIHPEFFIATKKGGISPQHVDNLGKMTCVMMLEGVKFWYIPAGDRDAIRRDHRAGDTAPGSVQLKIKLDVGKVFNEDASSDDWTTLTTIITFLDDRECFTEKESYRAYESLKNLNESPQLLSHFKSLENGSKLQQALKNFQTTAKKVLKKWQDKA</sequence>
<dbReference type="Proteomes" id="UP000593566">
    <property type="component" value="Unassembled WGS sequence"/>
</dbReference>
<protein>
    <submittedName>
        <fullName evidence="1">Uncharacterized protein</fullName>
    </submittedName>
</protein>
<comment type="caution">
    <text evidence="1">The sequence shown here is derived from an EMBL/GenBank/DDBJ whole genome shotgun (WGS) entry which is preliminary data.</text>
</comment>
<keyword evidence="2" id="KW-1185">Reference proteome</keyword>
<organism evidence="1 2">
    <name type="scientific">Letharia lupina</name>
    <dbReference type="NCBI Taxonomy" id="560253"/>
    <lineage>
        <taxon>Eukaryota</taxon>
        <taxon>Fungi</taxon>
        <taxon>Dikarya</taxon>
        <taxon>Ascomycota</taxon>
        <taxon>Pezizomycotina</taxon>
        <taxon>Lecanoromycetes</taxon>
        <taxon>OSLEUM clade</taxon>
        <taxon>Lecanoromycetidae</taxon>
        <taxon>Lecanorales</taxon>
        <taxon>Lecanorineae</taxon>
        <taxon>Parmeliaceae</taxon>
        <taxon>Letharia</taxon>
    </lineage>
</organism>